<dbReference type="Pfam" id="PF11153">
    <property type="entry name" value="DUF2931"/>
    <property type="match status" value="1"/>
</dbReference>
<organism evidence="1 2">
    <name type="scientific">Kaistella jeonii</name>
    <dbReference type="NCBI Taxonomy" id="266749"/>
    <lineage>
        <taxon>Bacteria</taxon>
        <taxon>Pseudomonadati</taxon>
        <taxon>Bacteroidota</taxon>
        <taxon>Flavobacteriia</taxon>
        <taxon>Flavobacteriales</taxon>
        <taxon>Weeksellaceae</taxon>
        <taxon>Chryseobacterium group</taxon>
        <taxon>Kaistella</taxon>
    </lineage>
</organism>
<dbReference type="InterPro" id="IPR021326">
    <property type="entry name" value="DUF2931"/>
</dbReference>
<comment type="caution">
    <text evidence="1">The sequence shown here is derived from an EMBL/GenBank/DDBJ whole genome shotgun (WGS) entry which is preliminary data.</text>
</comment>
<evidence type="ECO:0000313" key="1">
    <source>
        <dbReference type="EMBL" id="KIA85469.1"/>
    </source>
</evidence>
<keyword evidence="2" id="KW-1185">Reference proteome</keyword>
<gene>
    <name evidence="1" type="ORF">OA86_14560</name>
</gene>
<protein>
    <recommendedName>
        <fullName evidence="3">DUF2931 family protein</fullName>
    </recommendedName>
</protein>
<evidence type="ECO:0008006" key="3">
    <source>
        <dbReference type="Google" id="ProtNLM"/>
    </source>
</evidence>
<proteinExistence type="predicted"/>
<accession>A0A0C1FBS0</accession>
<evidence type="ECO:0000313" key="2">
    <source>
        <dbReference type="Proteomes" id="UP000031473"/>
    </source>
</evidence>
<dbReference type="EMBL" id="JSYL01000018">
    <property type="protein sequence ID" value="KIA85469.1"/>
    <property type="molecule type" value="Genomic_DNA"/>
</dbReference>
<dbReference type="STRING" id="266749.SAMN05421876_1205"/>
<dbReference type="AlphaFoldDB" id="A0A0C1FBS0"/>
<reference evidence="1 2" key="1">
    <citation type="submission" date="2014-10" db="EMBL/GenBank/DDBJ databases">
        <title>Kaistella jeonii genome.</title>
        <authorList>
            <person name="Clayton J.T."/>
            <person name="Newman J.D."/>
        </authorList>
    </citation>
    <scope>NUCLEOTIDE SEQUENCE [LARGE SCALE GENOMIC DNA]</scope>
    <source>
        <strain evidence="1 2">DSM 17048</strain>
    </source>
</reference>
<name>A0A0C1FBS0_9FLAO</name>
<sequence length="335" mass="38683">MCQNKTELINDPDNANTTKTDFGWSASVTSIKDYPIEVHKGYLATKKEFITALKNNGIEDDGWDVDGQEGGSGGNQIPTLLSLKWVSYAEKKFWLLDEVTLPADKILALFREGFYNKDNVSKQQVHETYKHIVIGVAPGDVVVVFLTGNYHRVEIARYQAKETFVDINVFYDNPNKHSQQQFFELYFNDQVSTQLQAKIKNEGIPFGLWDTYRKRYNWRFDIQFYKEGDKIEKDLEVKYINGEENDIKLGAELKFMNRALPKEASFYYKTNWNEATFDEDEIVSAFEKVTKNNPEAEVIIVAKVQFMYKGIDFTVKCDGKEVPLQKVKIQKGGYN</sequence>
<dbReference type="Proteomes" id="UP000031473">
    <property type="component" value="Unassembled WGS sequence"/>
</dbReference>